<reference evidence="2" key="1">
    <citation type="journal article" date="2014" name="Science">
        <title>The coffee genome provides insight into the convergent evolution of caffeine biosynthesis.</title>
        <authorList>
            <person name="Denoeud F."/>
            <person name="Carretero-Paulet L."/>
            <person name="Dereeper A."/>
            <person name="Droc G."/>
            <person name="Guyot R."/>
            <person name="Pietrella M."/>
            <person name="Zheng C."/>
            <person name="Alberti A."/>
            <person name="Anthony F."/>
            <person name="Aprea G."/>
            <person name="Aury J.M."/>
            <person name="Bento P."/>
            <person name="Bernard M."/>
            <person name="Bocs S."/>
            <person name="Campa C."/>
            <person name="Cenci A."/>
            <person name="Combes M.C."/>
            <person name="Crouzillat D."/>
            <person name="Da Silva C."/>
            <person name="Daddiego L."/>
            <person name="De Bellis F."/>
            <person name="Dussert S."/>
            <person name="Garsmeur O."/>
            <person name="Gayraud T."/>
            <person name="Guignon V."/>
            <person name="Jahn K."/>
            <person name="Jamilloux V."/>
            <person name="Joet T."/>
            <person name="Labadie K."/>
            <person name="Lan T."/>
            <person name="Leclercq J."/>
            <person name="Lepelley M."/>
            <person name="Leroy T."/>
            <person name="Li L.T."/>
            <person name="Librado P."/>
            <person name="Lopez L."/>
            <person name="Munoz A."/>
            <person name="Noel B."/>
            <person name="Pallavicini A."/>
            <person name="Perrotta G."/>
            <person name="Poncet V."/>
            <person name="Pot D."/>
            <person name="Priyono X."/>
            <person name="Rigoreau M."/>
            <person name="Rouard M."/>
            <person name="Rozas J."/>
            <person name="Tranchant-Dubreuil C."/>
            <person name="VanBuren R."/>
            <person name="Zhang Q."/>
            <person name="Andrade A.C."/>
            <person name="Argout X."/>
            <person name="Bertrand B."/>
            <person name="de Kochko A."/>
            <person name="Graziosi G."/>
            <person name="Henry R.J."/>
            <person name="Jayarama X."/>
            <person name="Ming R."/>
            <person name="Nagai C."/>
            <person name="Rounsley S."/>
            <person name="Sankoff D."/>
            <person name="Giuliano G."/>
            <person name="Albert V.A."/>
            <person name="Wincker P."/>
            <person name="Lashermes P."/>
        </authorList>
    </citation>
    <scope>NUCLEOTIDE SEQUENCE [LARGE SCALE GENOMIC DNA]</scope>
    <source>
        <strain evidence="2">cv. DH200-94</strain>
    </source>
</reference>
<dbReference type="InterPro" id="IPR016159">
    <property type="entry name" value="Cullin_repeat-like_dom_sf"/>
</dbReference>
<sequence length="131" mass="15556">MFFIIKKKTKQNLQYSYVTRNFDALHKILLGFFFLAVSSWRRKRFVEFEEGWNLIQEGITKVKNFLKTENPEKQFIGAEDYMKLYTAIVDMCTQNPPNCYANLLYAKYGESFEEYITSTVLPSLREKDGEF</sequence>
<dbReference type="SUPFAM" id="SSF74788">
    <property type="entry name" value="Cullin repeat-like"/>
    <property type="match status" value="1"/>
</dbReference>
<evidence type="ECO:0000313" key="2">
    <source>
        <dbReference type="Proteomes" id="UP000295252"/>
    </source>
</evidence>
<dbReference type="OMA" id="NMCAQKP"/>
<organism evidence="1 2">
    <name type="scientific">Coffea canephora</name>
    <name type="common">Robusta coffee</name>
    <dbReference type="NCBI Taxonomy" id="49390"/>
    <lineage>
        <taxon>Eukaryota</taxon>
        <taxon>Viridiplantae</taxon>
        <taxon>Streptophyta</taxon>
        <taxon>Embryophyta</taxon>
        <taxon>Tracheophyta</taxon>
        <taxon>Spermatophyta</taxon>
        <taxon>Magnoliopsida</taxon>
        <taxon>eudicotyledons</taxon>
        <taxon>Gunneridae</taxon>
        <taxon>Pentapetalae</taxon>
        <taxon>asterids</taxon>
        <taxon>lamiids</taxon>
        <taxon>Gentianales</taxon>
        <taxon>Rubiaceae</taxon>
        <taxon>Ixoroideae</taxon>
        <taxon>Gardenieae complex</taxon>
        <taxon>Bertiereae - Coffeeae clade</taxon>
        <taxon>Coffeeae</taxon>
        <taxon>Coffea</taxon>
    </lineage>
</organism>
<dbReference type="Proteomes" id="UP000295252">
    <property type="component" value="Unassembled WGS sequence"/>
</dbReference>
<dbReference type="OrthoDB" id="27073at2759"/>
<dbReference type="PhylomeDB" id="A0A068VLI6"/>
<dbReference type="EMBL" id="HG743948">
    <property type="protein sequence ID" value="CDP21561.1"/>
    <property type="molecule type" value="Genomic_DNA"/>
</dbReference>
<dbReference type="AlphaFoldDB" id="A0A068VLI6"/>
<gene>
    <name evidence="1" type="ORF">GSCOC_T00006001001</name>
</gene>
<name>A0A068VLI6_COFCA</name>
<proteinExistence type="predicted"/>
<evidence type="ECO:0000313" key="1">
    <source>
        <dbReference type="EMBL" id="CDP21561.1"/>
    </source>
</evidence>
<dbReference type="STRING" id="49390.A0A068VLI6"/>
<keyword evidence="2" id="KW-1185">Reference proteome</keyword>
<dbReference type="Gramene" id="CDP21561">
    <property type="protein sequence ID" value="CDP21561"/>
    <property type="gene ID" value="GSCOC_T00006001001"/>
</dbReference>
<accession>A0A068VLI6</accession>
<protein>
    <submittedName>
        <fullName evidence="1">DH200=94 genomic scaffold, scaffold_4864</fullName>
    </submittedName>
</protein>
<dbReference type="Gene3D" id="1.20.1310.10">
    <property type="entry name" value="Cullin Repeats"/>
    <property type="match status" value="1"/>
</dbReference>
<dbReference type="InParanoid" id="A0A068VLI6"/>